<gene>
    <name evidence="1" type="ORF">CFP56_017342</name>
</gene>
<keyword evidence="2" id="KW-1185">Reference proteome</keyword>
<accession>A0AAW0KNI5</accession>
<name>A0AAW0KNI5_QUESU</name>
<organism evidence="1 2">
    <name type="scientific">Quercus suber</name>
    <name type="common">Cork oak</name>
    <dbReference type="NCBI Taxonomy" id="58331"/>
    <lineage>
        <taxon>Eukaryota</taxon>
        <taxon>Viridiplantae</taxon>
        <taxon>Streptophyta</taxon>
        <taxon>Embryophyta</taxon>
        <taxon>Tracheophyta</taxon>
        <taxon>Spermatophyta</taxon>
        <taxon>Magnoliopsida</taxon>
        <taxon>eudicotyledons</taxon>
        <taxon>Gunneridae</taxon>
        <taxon>Pentapetalae</taxon>
        <taxon>rosids</taxon>
        <taxon>fabids</taxon>
        <taxon>Fagales</taxon>
        <taxon>Fagaceae</taxon>
        <taxon>Quercus</taxon>
    </lineage>
</organism>
<dbReference type="Gene3D" id="3.60.40.10">
    <property type="entry name" value="PPM-type phosphatase domain"/>
    <property type="match status" value="1"/>
</dbReference>
<dbReference type="InterPro" id="IPR036457">
    <property type="entry name" value="PPM-type-like_dom_sf"/>
</dbReference>
<dbReference type="Proteomes" id="UP000237347">
    <property type="component" value="Unassembled WGS sequence"/>
</dbReference>
<evidence type="ECO:0000313" key="1">
    <source>
        <dbReference type="EMBL" id="KAK7839936.1"/>
    </source>
</evidence>
<reference evidence="1 2" key="1">
    <citation type="journal article" date="2018" name="Sci. Data">
        <title>The draft genome sequence of cork oak.</title>
        <authorList>
            <person name="Ramos A.M."/>
            <person name="Usie A."/>
            <person name="Barbosa P."/>
            <person name="Barros P.M."/>
            <person name="Capote T."/>
            <person name="Chaves I."/>
            <person name="Simoes F."/>
            <person name="Abreu I."/>
            <person name="Carrasquinho I."/>
            <person name="Faro C."/>
            <person name="Guimaraes J.B."/>
            <person name="Mendonca D."/>
            <person name="Nobrega F."/>
            <person name="Rodrigues L."/>
            <person name="Saibo N.J.M."/>
            <person name="Varela M.C."/>
            <person name="Egas C."/>
            <person name="Matos J."/>
            <person name="Miguel C.M."/>
            <person name="Oliveira M.M."/>
            <person name="Ricardo C.P."/>
            <person name="Goncalves S."/>
        </authorList>
    </citation>
    <scope>NUCLEOTIDE SEQUENCE [LARGE SCALE GENOMIC DNA]</scope>
    <source>
        <strain evidence="2">cv. HL8</strain>
    </source>
</reference>
<evidence type="ECO:0000313" key="2">
    <source>
        <dbReference type="Proteomes" id="UP000237347"/>
    </source>
</evidence>
<sequence>MSPTKESISYKMSKSTSNGLVAACEELVGLAVSRGSLDDITVMIIDLNHFRWLAKQSRHKRCNGYGIKDVLALMEDDDFDIHAYDKEITGWWSTL</sequence>
<dbReference type="AlphaFoldDB" id="A0AAW0KNI5"/>
<proteinExistence type="predicted"/>
<protein>
    <submittedName>
        <fullName evidence="1">Uncharacterized protein</fullName>
    </submittedName>
</protein>
<dbReference type="EMBL" id="PKMF04000272">
    <property type="protein sequence ID" value="KAK7839936.1"/>
    <property type="molecule type" value="Genomic_DNA"/>
</dbReference>
<comment type="caution">
    <text evidence="1">The sequence shown here is derived from an EMBL/GenBank/DDBJ whole genome shotgun (WGS) entry which is preliminary data.</text>
</comment>
<dbReference type="SUPFAM" id="SSF81606">
    <property type="entry name" value="PP2C-like"/>
    <property type="match status" value="1"/>
</dbReference>